<dbReference type="Gene3D" id="1.20.1250.20">
    <property type="entry name" value="MFS general substrate transporter like domains"/>
    <property type="match status" value="1"/>
</dbReference>
<feature type="transmembrane region" description="Helical" evidence="7">
    <location>
        <begin position="46"/>
        <end position="67"/>
    </location>
</feature>
<dbReference type="InterPro" id="IPR020846">
    <property type="entry name" value="MFS_dom"/>
</dbReference>
<comment type="caution">
    <text evidence="9">The sequence shown here is derived from an EMBL/GenBank/DDBJ whole genome shotgun (WGS) entry which is preliminary data.</text>
</comment>
<evidence type="ECO:0000313" key="9">
    <source>
        <dbReference type="EMBL" id="RAL21453.1"/>
    </source>
</evidence>
<evidence type="ECO:0000256" key="3">
    <source>
        <dbReference type="ARBA" id="ARBA00022475"/>
    </source>
</evidence>
<dbReference type="PANTHER" id="PTHR23513">
    <property type="entry name" value="INTEGRAL MEMBRANE EFFLUX PROTEIN-RELATED"/>
    <property type="match status" value="1"/>
</dbReference>
<accession>A0A364K1I8</accession>
<keyword evidence="10" id="KW-1185">Reference proteome</keyword>
<feature type="transmembrane region" description="Helical" evidence="7">
    <location>
        <begin position="260"/>
        <end position="279"/>
    </location>
</feature>
<dbReference type="AlphaFoldDB" id="A0A364K1I8"/>
<dbReference type="GO" id="GO:0005886">
    <property type="term" value="C:plasma membrane"/>
    <property type="evidence" value="ECO:0007669"/>
    <property type="project" value="UniProtKB-SubCell"/>
</dbReference>
<evidence type="ECO:0000259" key="8">
    <source>
        <dbReference type="PROSITE" id="PS50850"/>
    </source>
</evidence>
<dbReference type="OrthoDB" id="9775268at2"/>
<protein>
    <recommendedName>
        <fullName evidence="8">Major facilitator superfamily (MFS) profile domain-containing protein</fullName>
    </recommendedName>
</protein>
<feature type="transmembrane region" description="Helical" evidence="7">
    <location>
        <begin position="291"/>
        <end position="309"/>
    </location>
</feature>
<feature type="transmembrane region" description="Helical" evidence="7">
    <location>
        <begin position="381"/>
        <end position="402"/>
    </location>
</feature>
<gene>
    <name evidence="9" type="ORF">DL897_15975</name>
</gene>
<keyword evidence="5 7" id="KW-1133">Transmembrane helix</keyword>
<evidence type="ECO:0000313" key="10">
    <source>
        <dbReference type="Proteomes" id="UP000251213"/>
    </source>
</evidence>
<keyword evidence="3" id="KW-1003">Cell membrane</keyword>
<feature type="transmembrane region" description="Helical" evidence="7">
    <location>
        <begin position="106"/>
        <end position="131"/>
    </location>
</feature>
<evidence type="ECO:0000256" key="1">
    <source>
        <dbReference type="ARBA" id="ARBA00004651"/>
    </source>
</evidence>
<proteinExistence type="predicted"/>
<reference evidence="9 10" key="2">
    <citation type="submission" date="2018-06" db="EMBL/GenBank/DDBJ databases">
        <authorList>
            <person name="Zhirakovskaya E."/>
        </authorList>
    </citation>
    <scope>NUCLEOTIDE SEQUENCE [LARGE SCALE GENOMIC DNA]</scope>
    <source>
        <strain evidence="9 10">FBKL4.011</strain>
    </source>
</reference>
<dbReference type="PROSITE" id="PS50850">
    <property type="entry name" value="MFS"/>
    <property type="match status" value="1"/>
</dbReference>
<feature type="transmembrane region" description="Helical" evidence="7">
    <location>
        <begin position="152"/>
        <end position="169"/>
    </location>
</feature>
<dbReference type="InterPro" id="IPR036259">
    <property type="entry name" value="MFS_trans_sf"/>
</dbReference>
<evidence type="ECO:0000256" key="7">
    <source>
        <dbReference type="SAM" id="Phobius"/>
    </source>
</evidence>
<dbReference type="CDD" id="cd06173">
    <property type="entry name" value="MFS_MefA_like"/>
    <property type="match status" value="1"/>
</dbReference>
<dbReference type="PANTHER" id="PTHR23513:SF11">
    <property type="entry name" value="STAPHYLOFERRIN A TRANSPORTER"/>
    <property type="match status" value="1"/>
</dbReference>
<dbReference type="GO" id="GO:0022857">
    <property type="term" value="F:transmembrane transporter activity"/>
    <property type="evidence" value="ECO:0007669"/>
    <property type="project" value="InterPro"/>
</dbReference>
<evidence type="ECO:0000256" key="5">
    <source>
        <dbReference type="ARBA" id="ARBA00022989"/>
    </source>
</evidence>
<feature type="transmembrane region" description="Helical" evidence="7">
    <location>
        <begin position="175"/>
        <end position="195"/>
    </location>
</feature>
<evidence type="ECO:0000256" key="6">
    <source>
        <dbReference type="ARBA" id="ARBA00023136"/>
    </source>
</evidence>
<feature type="transmembrane region" description="Helical" evidence="7">
    <location>
        <begin position="79"/>
        <end position="100"/>
    </location>
</feature>
<feature type="transmembrane region" description="Helical" evidence="7">
    <location>
        <begin position="14"/>
        <end position="40"/>
    </location>
</feature>
<reference evidence="9 10" key="1">
    <citation type="submission" date="2018-06" db="EMBL/GenBank/DDBJ databases">
        <title>Thermoflavimicrobium daqus sp. nov., a thermophilic microbe isolated from Moutai-flavour Daqu.</title>
        <authorList>
            <person name="Wang X."/>
            <person name="Zhou H."/>
        </authorList>
    </citation>
    <scope>NUCLEOTIDE SEQUENCE [LARGE SCALE GENOMIC DNA]</scope>
    <source>
        <strain evidence="9 10">FBKL4.011</strain>
    </source>
</reference>
<dbReference type="EMBL" id="QJKK01000013">
    <property type="protein sequence ID" value="RAL21453.1"/>
    <property type="molecule type" value="Genomic_DNA"/>
</dbReference>
<dbReference type="Pfam" id="PF07690">
    <property type="entry name" value="MFS_1"/>
    <property type="match status" value="1"/>
</dbReference>
<sequence>MKKKNNSIGNDSRFIYIILANIFSSIGSGITSLTISWLIVQQPDGAQVYGYTFIGVTLTSFFLSPYIGSIIDKYPRKNFLLFSQIWGFSFVLALAFIAHSQDSLTIWQLVILQVVGSLYWNFVFPGIFAFVHEIFQPDQYQKLNSVLEVQNQVASMLSAGIAGLIMTHIHVSTILFINAMTYLIGFFLFLAIPYTKQNQKNRNQKVHYLESMKEGFIYLRKMPWISLFFICTLSPFIVIMIGNYLDPIHVLHTLKANPSALGTASALYAIGAIFSGIFITKWMKKRGSHTTILCTVIISLFSTLCIALSPHLSLFYLAALGKGIGNAGTRICRNTMMMEMVPNHIIGRIRSCIDGVGLGIRVMSVSIFTTLMGTIGTRGSYFTLSIFLLFSGIIIYLSKSAIDFAIYKRTKKESISSL</sequence>
<keyword evidence="2" id="KW-0813">Transport</keyword>
<keyword evidence="4 7" id="KW-0812">Transmembrane</keyword>
<name>A0A364K1I8_9BACL</name>
<evidence type="ECO:0000256" key="4">
    <source>
        <dbReference type="ARBA" id="ARBA00022692"/>
    </source>
</evidence>
<feature type="domain" description="Major facilitator superfamily (MFS) profile" evidence="8">
    <location>
        <begin position="13"/>
        <end position="403"/>
    </location>
</feature>
<dbReference type="Proteomes" id="UP000251213">
    <property type="component" value="Unassembled WGS sequence"/>
</dbReference>
<keyword evidence="6 7" id="KW-0472">Membrane</keyword>
<feature type="transmembrane region" description="Helical" evidence="7">
    <location>
        <begin position="222"/>
        <end position="245"/>
    </location>
</feature>
<dbReference type="SUPFAM" id="SSF103473">
    <property type="entry name" value="MFS general substrate transporter"/>
    <property type="match status" value="1"/>
</dbReference>
<dbReference type="InterPro" id="IPR011701">
    <property type="entry name" value="MFS"/>
</dbReference>
<organism evidence="9 10">
    <name type="scientific">Thermoflavimicrobium daqui</name>
    <dbReference type="NCBI Taxonomy" id="2137476"/>
    <lineage>
        <taxon>Bacteria</taxon>
        <taxon>Bacillati</taxon>
        <taxon>Bacillota</taxon>
        <taxon>Bacilli</taxon>
        <taxon>Bacillales</taxon>
        <taxon>Thermoactinomycetaceae</taxon>
        <taxon>Thermoflavimicrobium</taxon>
    </lineage>
</organism>
<evidence type="ECO:0000256" key="2">
    <source>
        <dbReference type="ARBA" id="ARBA00022448"/>
    </source>
</evidence>
<dbReference type="RefSeq" id="WP_113660126.1">
    <property type="nucleotide sequence ID" value="NZ_KZ845675.1"/>
</dbReference>
<comment type="subcellular location">
    <subcellularLocation>
        <location evidence="1">Cell membrane</location>
        <topology evidence="1">Multi-pass membrane protein</topology>
    </subcellularLocation>
</comment>